<evidence type="ECO:0000259" key="16">
    <source>
        <dbReference type="Pfam" id="PF02768"/>
    </source>
</evidence>
<evidence type="ECO:0000256" key="12">
    <source>
        <dbReference type="ARBA" id="ARBA00033276"/>
    </source>
</evidence>
<feature type="domain" description="DNA polymerase III beta sliding clamp C-terminal" evidence="16">
    <location>
        <begin position="275"/>
        <end position="387"/>
    </location>
</feature>
<dbReference type="Proteomes" id="UP001221519">
    <property type="component" value="Plasmid unnamed1"/>
</dbReference>
<evidence type="ECO:0000256" key="3">
    <source>
        <dbReference type="ARBA" id="ARBA00021035"/>
    </source>
</evidence>
<dbReference type="SUPFAM" id="SSF55979">
    <property type="entry name" value="DNA clamp"/>
    <property type="match status" value="3"/>
</dbReference>
<keyword evidence="7" id="KW-0235">DNA replication</keyword>
<keyword evidence="5 17" id="KW-0808">Transferase</keyword>
<keyword evidence="4" id="KW-0963">Cytoplasm</keyword>
<sequence>MTMTLEHDIDLDKKVDLQLADDANKVRKITIKTAELLKAVRRAVSIVNHNHSTLVLQNIFFATTDNGIILRAVNDSFSVETTIDPAHCVIEDDPRSVLFPAKRLLDIVSKMSGKNTTIFIRDNFIRIKSGRANMDIGVQDADEFPKLPQIKKGNTFEIAADALLDMYTRTVFATSKLESMPVLQGVLHDIEDQRFRCIATDRHRFAQVYHPTTIECEPMRVSVPAITINEVMKHLKEKKADTIKVTVKDTRVVYDMNDTVLYSQVLEGTYPDTNRIIPTGAKATVTVPNSEFLGAVKRAAIFLDDSNSSKITIMIDGEKNQMRIQSLDSDEGTMLEDMVTLKGEGGFASSTMNGRYLLESLSRIGGTAHVEIKMTSTMPFLLREANALEGNVNVVVPVKHRLDSSKSIENFTSNYNEEEADPFAGRAEEYAEQQASEATESQEGAA</sequence>
<evidence type="ECO:0000313" key="17">
    <source>
        <dbReference type="EMBL" id="WDI05016.1"/>
    </source>
</evidence>
<keyword evidence="18" id="KW-1185">Reference proteome</keyword>
<dbReference type="Pfam" id="PF00712">
    <property type="entry name" value="DNA_pol3_beta"/>
    <property type="match status" value="1"/>
</dbReference>
<dbReference type="GO" id="GO:0003887">
    <property type="term" value="F:DNA-directed DNA polymerase activity"/>
    <property type="evidence" value="ECO:0007669"/>
    <property type="project" value="UniProtKB-EC"/>
</dbReference>
<keyword evidence="17" id="KW-0614">Plasmid</keyword>
<evidence type="ECO:0000259" key="15">
    <source>
        <dbReference type="Pfam" id="PF02767"/>
    </source>
</evidence>
<evidence type="ECO:0000256" key="5">
    <source>
        <dbReference type="ARBA" id="ARBA00022679"/>
    </source>
</evidence>
<accession>A0ABY7XGM9</accession>
<evidence type="ECO:0000256" key="13">
    <source>
        <dbReference type="SAM" id="MobiDB-lite"/>
    </source>
</evidence>
<evidence type="ECO:0000256" key="10">
    <source>
        <dbReference type="ARBA" id="ARBA00030988"/>
    </source>
</evidence>
<dbReference type="InterPro" id="IPR046938">
    <property type="entry name" value="DNA_clamp_sf"/>
</dbReference>
<name>A0ABY7XGM9_9BACL</name>
<protein>
    <recommendedName>
        <fullName evidence="3">Beta sliding clamp</fullName>
    </recommendedName>
    <alternativeName>
        <fullName evidence="12">Beta-clamp processivity factor</fullName>
    </alternativeName>
    <alternativeName>
        <fullName evidence="10">DNA polymerase III beta sliding clamp subunit</fullName>
    </alternativeName>
    <alternativeName>
        <fullName evidence="11">DNA polymerase III subunit beta</fullName>
    </alternativeName>
</protein>
<comment type="subcellular location">
    <subcellularLocation>
        <location evidence="1">Cytoplasm</location>
    </subcellularLocation>
</comment>
<dbReference type="Gene3D" id="3.70.10.10">
    <property type="match status" value="1"/>
</dbReference>
<feature type="region of interest" description="Disordered" evidence="13">
    <location>
        <begin position="409"/>
        <end position="446"/>
    </location>
</feature>
<dbReference type="PANTHER" id="PTHR30478:SF0">
    <property type="entry name" value="BETA SLIDING CLAMP"/>
    <property type="match status" value="1"/>
</dbReference>
<keyword evidence="6 17" id="KW-0548">Nucleotidyltransferase</keyword>
<dbReference type="Pfam" id="PF02768">
    <property type="entry name" value="DNA_pol3_beta_3"/>
    <property type="match status" value="1"/>
</dbReference>
<feature type="domain" description="DNA polymerase III beta sliding clamp N-terminal" evidence="14">
    <location>
        <begin position="28"/>
        <end position="148"/>
    </location>
</feature>
<dbReference type="EMBL" id="CP118109">
    <property type="protein sequence ID" value="WDI05016.1"/>
    <property type="molecule type" value="Genomic_DNA"/>
</dbReference>
<evidence type="ECO:0000256" key="9">
    <source>
        <dbReference type="ARBA" id="ARBA00023125"/>
    </source>
</evidence>
<keyword evidence="8" id="KW-0239">DNA-directed DNA polymerase</keyword>
<evidence type="ECO:0000259" key="14">
    <source>
        <dbReference type="Pfam" id="PF00712"/>
    </source>
</evidence>
<dbReference type="Pfam" id="PF02767">
    <property type="entry name" value="DNA_pol3_beta_2"/>
    <property type="match status" value="1"/>
</dbReference>
<organism evidence="17 18">
    <name type="scientific">Paenibacillus urinalis</name>
    <dbReference type="NCBI Taxonomy" id="521520"/>
    <lineage>
        <taxon>Bacteria</taxon>
        <taxon>Bacillati</taxon>
        <taxon>Bacillota</taxon>
        <taxon>Bacilli</taxon>
        <taxon>Bacillales</taxon>
        <taxon>Paenibacillaceae</taxon>
        <taxon>Paenibacillus</taxon>
    </lineage>
</organism>
<evidence type="ECO:0000256" key="1">
    <source>
        <dbReference type="ARBA" id="ARBA00004496"/>
    </source>
</evidence>
<feature type="compositionally biased region" description="Low complexity" evidence="13">
    <location>
        <begin position="432"/>
        <end position="446"/>
    </location>
</feature>
<evidence type="ECO:0000256" key="6">
    <source>
        <dbReference type="ARBA" id="ARBA00022695"/>
    </source>
</evidence>
<evidence type="ECO:0000256" key="4">
    <source>
        <dbReference type="ARBA" id="ARBA00022490"/>
    </source>
</evidence>
<feature type="domain" description="DNA polymerase III beta sliding clamp central" evidence="15">
    <location>
        <begin position="158"/>
        <end position="272"/>
    </location>
</feature>
<evidence type="ECO:0000256" key="8">
    <source>
        <dbReference type="ARBA" id="ARBA00022932"/>
    </source>
</evidence>
<dbReference type="RefSeq" id="WP_274338638.1">
    <property type="nucleotide sequence ID" value="NZ_CP118109.1"/>
</dbReference>
<dbReference type="PANTHER" id="PTHR30478">
    <property type="entry name" value="DNA POLYMERASE III SUBUNIT BETA"/>
    <property type="match status" value="1"/>
</dbReference>
<proteinExistence type="inferred from homology"/>
<dbReference type="Gene3D" id="3.10.150.10">
    <property type="entry name" value="DNA Polymerase III, subunit A, domain 2"/>
    <property type="match status" value="1"/>
</dbReference>
<gene>
    <name evidence="17" type="primary">dnaN</name>
    <name evidence="17" type="ORF">PUW25_25950</name>
</gene>
<dbReference type="InterPro" id="IPR022634">
    <property type="entry name" value="DNA_polIII_beta_N"/>
</dbReference>
<dbReference type="InterPro" id="IPR022635">
    <property type="entry name" value="DNA_polIII_beta_C"/>
</dbReference>
<dbReference type="SMART" id="SM00480">
    <property type="entry name" value="POL3Bc"/>
    <property type="match status" value="1"/>
</dbReference>
<dbReference type="NCBIfam" id="TIGR00663">
    <property type="entry name" value="dnan"/>
    <property type="match status" value="1"/>
</dbReference>
<evidence type="ECO:0000256" key="11">
    <source>
        <dbReference type="ARBA" id="ARBA00033275"/>
    </source>
</evidence>
<dbReference type="InterPro" id="IPR001001">
    <property type="entry name" value="DNA_polIII_beta"/>
</dbReference>
<evidence type="ECO:0000256" key="2">
    <source>
        <dbReference type="ARBA" id="ARBA00010752"/>
    </source>
</evidence>
<evidence type="ECO:0000313" key="18">
    <source>
        <dbReference type="Proteomes" id="UP001221519"/>
    </source>
</evidence>
<keyword evidence="9" id="KW-0238">DNA-binding</keyword>
<dbReference type="InterPro" id="IPR022637">
    <property type="entry name" value="DNA_polIII_beta_cen"/>
</dbReference>
<dbReference type="CDD" id="cd00140">
    <property type="entry name" value="beta_clamp"/>
    <property type="match status" value="1"/>
</dbReference>
<evidence type="ECO:0000256" key="7">
    <source>
        <dbReference type="ARBA" id="ARBA00022705"/>
    </source>
</evidence>
<reference evidence="17 18" key="1">
    <citation type="submission" date="2023-02" db="EMBL/GenBank/DDBJ databases">
        <title>Pathogen: clinical or host-associated sample.</title>
        <authorList>
            <person name="Hergert J."/>
            <person name="Casey R."/>
            <person name="Wagner J."/>
            <person name="Young E.L."/>
            <person name="Oakeson K.F."/>
        </authorList>
    </citation>
    <scope>NUCLEOTIDE SEQUENCE [LARGE SCALE GENOMIC DNA]</scope>
    <source>
        <strain evidence="17 18">2022CK-00829</strain>
        <plasmid evidence="17 18">unnamed1</plasmid>
    </source>
</reference>
<comment type="similarity">
    <text evidence="2">Belongs to the beta sliding clamp family.</text>
</comment>
<geneLocation type="plasmid" evidence="17 18">
    <name>unnamed1</name>
</geneLocation>